<organism evidence="1 2">
    <name type="scientific">Streptomyces alboflavus</name>
    <dbReference type="NCBI Taxonomy" id="67267"/>
    <lineage>
        <taxon>Bacteria</taxon>
        <taxon>Bacillati</taxon>
        <taxon>Actinomycetota</taxon>
        <taxon>Actinomycetes</taxon>
        <taxon>Kitasatosporales</taxon>
        <taxon>Streptomycetaceae</taxon>
        <taxon>Streptomyces</taxon>
    </lineage>
</organism>
<accession>A0A1Z1WSA4</accession>
<proteinExistence type="predicted"/>
<dbReference type="EMBL" id="CP021748">
    <property type="protein sequence ID" value="ARX89308.1"/>
    <property type="molecule type" value="Genomic_DNA"/>
</dbReference>
<dbReference type="KEGG" id="salf:SMD44_08795"/>
<evidence type="ECO:0000313" key="2">
    <source>
        <dbReference type="Proteomes" id="UP000195880"/>
    </source>
</evidence>
<gene>
    <name evidence="1" type="ORF">SMD44_08795</name>
</gene>
<name>A0A1Z1WSA4_9ACTN</name>
<keyword evidence="2" id="KW-1185">Reference proteome</keyword>
<dbReference type="Proteomes" id="UP000195880">
    <property type="component" value="Chromosome"/>
</dbReference>
<dbReference type="AlphaFoldDB" id="A0A1Z1WSA4"/>
<reference evidence="1 2" key="1">
    <citation type="submission" date="2017-05" db="EMBL/GenBank/DDBJ databases">
        <title>Streptomyces alboflavus Genome sequencing and assembly.</title>
        <authorList>
            <person name="Wang Y."/>
            <person name="Du B."/>
            <person name="Ding Y."/>
            <person name="Liu H."/>
            <person name="Hou Q."/>
            <person name="Liu K."/>
            <person name="Wang C."/>
            <person name="Yao L."/>
        </authorList>
    </citation>
    <scope>NUCLEOTIDE SEQUENCE [LARGE SCALE GENOMIC DNA]</scope>
    <source>
        <strain evidence="1 2">MDJK44</strain>
    </source>
</reference>
<evidence type="ECO:0000313" key="1">
    <source>
        <dbReference type="EMBL" id="ARX89308.1"/>
    </source>
</evidence>
<protein>
    <submittedName>
        <fullName evidence="1">Uncharacterized protein</fullName>
    </submittedName>
</protein>
<sequence length="172" mass="18564">MPCSQDTTRRWRSPFLGTATSWLAVVGRPWVSTVRYTIRYARTPWRTCRSSISAFFMRASTSLASRSRTGVTETTEPRAAACCGWVAEVPGAEASRPSACPVPASTVAAHTRASAPDVESLPLKQVKVMTGLCRPRCPGCTGVIHRIGEGVGHCEIRGLALRCASLLTRACR</sequence>